<dbReference type="SUPFAM" id="SSF52540">
    <property type="entry name" value="P-loop containing nucleoside triphosphate hydrolases"/>
    <property type="match status" value="1"/>
</dbReference>
<evidence type="ECO:0000313" key="8">
    <source>
        <dbReference type="EMBL" id="UWQ54762.1"/>
    </source>
</evidence>
<sequence>MRIEARSLSFAVRGKALLSDVSLSAQPGETLALVGPNGSGKSTLMRLLAGLARPSQGKVLLAEQPLARLSRREIAQRIAIVEQQADTAERITARSVVELGRTPWLSALRPWSGDDTRQVDKALRTVEMEAFAKREWATLSGGERQRLHIARALAQQPGLLLLDEPTNHLDIHHQLSILRCVRNLKVTAVVALHDLNQALTCDRVAVLSGGRLVASGTPQQALTPETVSEVFGIAARQVRDADGGAPHLSFHLA</sequence>
<organism evidence="8 9">
    <name type="scientific">Leisingera caerulea</name>
    <name type="common">Phaeobacter caeruleus</name>
    <dbReference type="NCBI Taxonomy" id="506591"/>
    <lineage>
        <taxon>Bacteria</taxon>
        <taxon>Pseudomonadati</taxon>
        <taxon>Pseudomonadota</taxon>
        <taxon>Alphaproteobacteria</taxon>
        <taxon>Rhodobacterales</taxon>
        <taxon>Roseobacteraceae</taxon>
        <taxon>Leisingera</taxon>
    </lineage>
</organism>
<dbReference type="AlphaFoldDB" id="A0A9Q9HMC1"/>
<evidence type="ECO:0000256" key="4">
    <source>
        <dbReference type="ARBA" id="ARBA00022840"/>
    </source>
</evidence>
<keyword evidence="3" id="KW-0547">Nucleotide-binding</keyword>
<dbReference type="KEGG" id="lcae:K3721_04330"/>
<proteinExistence type="inferred from homology"/>
<evidence type="ECO:0000256" key="2">
    <source>
        <dbReference type="ARBA" id="ARBA00022448"/>
    </source>
</evidence>
<dbReference type="SMART" id="SM00382">
    <property type="entry name" value="AAA"/>
    <property type="match status" value="1"/>
</dbReference>
<accession>A0A9Q9HMC1</accession>
<evidence type="ECO:0000256" key="5">
    <source>
        <dbReference type="ARBA" id="ARBA00022967"/>
    </source>
</evidence>
<dbReference type="Pfam" id="PF00005">
    <property type="entry name" value="ABC_tran"/>
    <property type="match status" value="1"/>
</dbReference>
<dbReference type="CDD" id="cd03214">
    <property type="entry name" value="ABC_Iron-Siderophores_B12_Hemin"/>
    <property type="match status" value="1"/>
</dbReference>
<dbReference type="InterPro" id="IPR003439">
    <property type="entry name" value="ABC_transporter-like_ATP-bd"/>
</dbReference>
<evidence type="ECO:0000256" key="6">
    <source>
        <dbReference type="ARBA" id="ARBA00037066"/>
    </source>
</evidence>
<reference evidence="8" key="1">
    <citation type="submission" date="2021-08" db="EMBL/GenBank/DDBJ databases">
        <authorList>
            <person name="Nwanade C."/>
            <person name="Wang M."/>
            <person name="Masoudi A."/>
            <person name="Yu Z."/>
            <person name="Liu J."/>
        </authorList>
    </citation>
    <scope>NUCLEOTIDE SEQUENCE</scope>
    <source>
        <strain evidence="8">S122</strain>
    </source>
</reference>
<dbReference type="InterPro" id="IPR027417">
    <property type="entry name" value="P-loop_NTPase"/>
</dbReference>
<protein>
    <submittedName>
        <fullName evidence="8">ABC transporter ATP-binding protein</fullName>
    </submittedName>
</protein>
<evidence type="ECO:0000256" key="1">
    <source>
        <dbReference type="ARBA" id="ARBA00005417"/>
    </source>
</evidence>
<keyword evidence="5" id="KW-1278">Translocase</keyword>
<dbReference type="RefSeq" id="WP_259971983.1">
    <property type="nucleotide sequence ID" value="NZ_CP081070.1"/>
</dbReference>
<keyword evidence="2" id="KW-0813">Transport</keyword>
<dbReference type="PROSITE" id="PS50893">
    <property type="entry name" value="ABC_TRANSPORTER_2"/>
    <property type="match status" value="1"/>
</dbReference>
<evidence type="ECO:0000256" key="3">
    <source>
        <dbReference type="ARBA" id="ARBA00022741"/>
    </source>
</evidence>
<dbReference type="Proteomes" id="UP001058713">
    <property type="component" value="Chromosome"/>
</dbReference>
<dbReference type="PANTHER" id="PTHR42794">
    <property type="entry name" value="HEMIN IMPORT ATP-BINDING PROTEIN HMUV"/>
    <property type="match status" value="1"/>
</dbReference>
<evidence type="ECO:0000259" key="7">
    <source>
        <dbReference type="PROSITE" id="PS50893"/>
    </source>
</evidence>
<comment type="function">
    <text evidence="6">Part of the ABC transporter complex HmuTUV involved in hemin import. Responsible for energy coupling to the transport system.</text>
</comment>
<comment type="similarity">
    <text evidence="1">Belongs to the ABC transporter superfamily.</text>
</comment>
<dbReference type="Gene3D" id="3.40.50.300">
    <property type="entry name" value="P-loop containing nucleotide triphosphate hydrolases"/>
    <property type="match status" value="1"/>
</dbReference>
<gene>
    <name evidence="8" type="ORF">K3721_04330</name>
</gene>
<name>A0A9Q9HMC1_LEICA</name>
<dbReference type="FunFam" id="3.40.50.300:FF:000134">
    <property type="entry name" value="Iron-enterobactin ABC transporter ATP-binding protein"/>
    <property type="match status" value="1"/>
</dbReference>
<dbReference type="GO" id="GO:0016887">
    <property type="term" value="F:ATP hydrolysis activity"/>
    <property type="evidence" value="ECO:0007669"/>
    <property type="project" value="InterPro"/>
</dbReference>
<dbReference type="InterPro" id="IPR003593">
    <property type="entry name" value="AAA+_ATPase"/>
</dbReference>
<dbReference type="PANTHER" id="PTHR42794:SF1">
    <property type="entry name" value="HEMIN IMPORT ATP-BINDING PROTEIN HMUV"/>
    <property type="match status" value="1"/>
</dbReference>
<dbReference type="GO" id="GO:0005524">
    <property type="term" value="F:ATP binding"/>
    <property type="evidence" value="ECO:0007669"/>
    <property type="project" value="UniProtKB-KW"/>
</dbReference>
<evidence type="ECO:0000313" key="9">
    <source>
        <dbReference type="Proteomes" id="UP001058713"/>
    </source>
</evidence>
<dbReference type="EMBL" id="CP081070">
    <property type="protein sequence ID" value="UWQ54762.1"/>
    <property type="molecule type" value="Genomic_DNA"/>
</dbReference>
<feature type="domain" description="ABC transporter" evidence="7">
    <location>
        <begin position="3"/>
        <end position="234"/>
    </location>
</feature>
<keyword evidence="4 8" id="KW-0067">ATP-binding</keyword>